<evidence type="ECO:0000313" key="1">
    <source>
        <dbReference type="EMBL" id="PIK57613.1"/>
    </source>
</evidence>
<organism evidence="1 2">
    <name type="scientific">Stichopus japonicus</name>
    <name type="common">Sea cucumber</name>
    <dbReference type="NCBI Taxonomy" id="307972"/>
    <lineage>
        <taxon>Eukaryota</taxon>
        <taxon>Metazoa</taxon>
        <taxon>Echinodermata</taxon>
        <taxon>Eleutherozoa</taxon>
        <taxon>Echinozoa</taxon>
        <taxon>Holothuroidea</taxon>
        <taxon>Aspidochirotacea</taxon>
        <taxon>Aspidochirotida</taxon>
        <taxon>Stichopodidae</taxon>
        <taxon>Apostichopus</taxon>
    </lineage>
</organism>
<accession>A0A2G8LBH4</accession>
<protein>
    <submittedName>
        <fullName evidence="1">Uncharacterized protein</fullName>
    </submittedName>
</protein>
<sequence length="85" mass="9657">NDDYENQKLIAGKMEIVATSLKLLTGVSRWAVVLSGIASVWNINNELEAIESTEKQMRERQRMADGIRDVAEKIREVCSRSPYCK</sequence>
<name>A0A2G8LBH4_STIJA</name>
<dbReference type="Proteomes" id="UP000230750">
    <property type="component" value="Unassembled WGS sequence"/>
</dbReference>
<keyword evidence="2" id="KW-1185">Reference proteome</keyword>
<gene>
    <name evidence="1" type="ORF">BSL78_05521</name>
</gene>
<comment type="caution">
    <text evidence="1">The sequence shown here is derived from an EMBL/GenBank/DDBJ whole genome shotgun (WGS) entry which is preliminary data.</text>
</comment>
<feature type="non-terminal residue" evidence="1">
    <location>
        <position position="1"/>
    </location>
</feature>
<dbReference type="AlphaFoldDB" id="A0A2G8LBH4"/>
<proteinExistence type="predicted"/>
<reference evidence="1 2" key="1">
    <citation type="journal article" date="2017" name="PLoS Biol.">
        <title>The sea cucumber genome provides insights into morphological evolution and visceral regeneration.</title>
        <authorList>
            <person name="Zhang X."/>
            <person name="Sun L."/>
            <person name="Yuan J."/>
            <person name="Sun Y."/>
            <person name="Gao Y."/>
            <person name="Zhang L."/>
            <person name="Li S."/>
            <person name="Dai H."/>
            <person name="Hamel J.F."/>
            <person name="Liu C."/>
            <person name="Yu Y."/>
            <person name="Liu S."/>
            <person name="Lin W."/>
            <person name="Guo K."/>
            <person name="Jin S."/>
            <person name="Xu P."/>
            <person name="Storey K.B."/>
            <person name="Huan P."/>
            <person name="Zhang T."/>
            <person name="Zhou Y."/>
            <person name="Zhang J."/>
            <person name="Lin C."/>
            <person name="Li X."/>
            <person name="Xing L."/>
            <person name="Huo D."/>
            <person name="Sun M."/>
            <person name="Wang L."/>
            <person name="Mercier A."/>
            <person name="Li F."/>
            <person name="Yang H."/>
            <person name="Xiang J."/>
        </authorList>
    </citation>
    <scope>NUCLEOTIDE SEQUENCE [LARGE SCALE GENOMIC DNA]</scope>
    <source>
        <strain evidence="1">Shaxun</strain>
        <tissue evidence="1">Muscle</tissue>
    </source>
</reference>
<dbReference type="EMBL" id="MRZV01000138">
    <property type="protein sequence ID" value="PIK57613.1"/>
    <property type="molecule type" value="Genomic_DNA"/>
</dbReference>
<evidence type="ECO:0000313" key="2">
    <source>
        <dbReference type="Proteomes" id="UP000230750"/>
    </source>
</evidence>